<feature type="domain" description="Heterokaryon incompatibility" evidence="1">
    <location>
        <begin position="323"/>
        <end position="408"/>
    </location>
</feature>
<organism evidence="2 3">
    <name type="scientific">Hyaloscypha bicolor E</name>
    <dbReference type="NCBI Taxonomy" id="1095630"/>
    <lineage>
        <taxon>Eukaryota</taxon>
        <taxon>Fungi</taxon>
        <taxon>Dikarya</taxon>
        <taxon>Ascomycota</taxon>
        <taxon>Pezizomycotina</taxon>
        <taxon>Leotiomycetes</taxon>
        <taxon>Helotiales</taxon>
        <taxon>Hyaloscyphaceae</taxon>
        <taxon>Hyaloscypha</taxon>
        <taxon>Hyaloscypha bicolor</taxon>
    </lineage>
</organism>
<gene>
    <name evidence="2" type="ORF">K444DRAFT_608924</name>
</gene>
<dbReference type="EMBL" id="KZ613749">
    <property type="protein sequence ID" value="PMD64567.1"/>
    <property type="molecule type" value="Genomic_DNA"/>
</dbReference>
<proteinExistence type="predicted"/>
<dbReference type="Proteomes" id="UP000235371">
    <property type="component" value="Unassembled WGS sequence"/>
</dbReference>
<dbReference type="InterPro" id="IPR010730">
    <property type="entry name" value="HET"/>
</dbReference>
<reference evidence="2 3" key="1">
    <citation type="submission" date="2016-04" db="EMBL/GenBank/DDBJ databases">
        <title>A degradative enzymes factory behind the ericoid mycorrhizal symbiosis.</title>
        <authorList>
            <consortium name="DOE Joint Genome Institute"/>
            <person name="Martino E."/>
            <person name="Morin E."/>
            <person name="Grelet G."/>
            <person name="Kuo A."/>
            <person name="Kohler A."/>
            <person name="Daghino S."/>
            <person name="Barry K."/>
            <person name="Choi C."/>
            <person name="Cichocki N."/>
            <person name="Clum A."/>
            <person name="Copeland A."/>
            <person name="Hainaut M."/>
            <person name="Haridas S."/>
            <person name="Labutti K."/>
            <person name="Lindquist E."/>
            <person name="Lipzen A."/>
            <person name="Khouja H.-R."/>
            <person name="Murat C."/>
            <person name="Ohm R."/>
            <person name="Olson A."/>
            <person name="Spatafora J."/>
            <person name="Veneault-Fourrey C."/>
            <person name="Henrissat B."/>
            <person name="Grigoriev I."/>
            <person name="Martin F."/>
            <person name="Perotto S."/>
        </authorList>
    </citation>
    <scope>NUCLEOTIDE SEQUENCE [LARGE SCALE GENOMIC DNA]</scope>
    <source>
        <strain evidence="2 3">E</strain>
    </source>
</reference>
<protein>
    <recommendedName>
        <fullName evidence="1">Heterokaryon incompatibility domain-containing protein</fullName>
    </recommendedName>
</protein>
<evidence type="ECO:0000313" key="3">
    <source>
        <dbReference type="Proteomes" id="UP000235371"/>
    </source>
</evidence>
<sequence length="905" mass="102613">MDHIPKTHNHSYVVEIPIYDSAIAYREEPLGFQGFKDFPRSLGYNLEELELCSSELILPCDLLQSWLFFGLLTEIFGGPATQYKHEDFIRTDASGRRMACTEMLDKYALYWTAMRCHEDREVVVRHARDVDSCLRLTNTVLNVVATSLKVTPGEDVWAAAMNALVLSLMTLGEYLCSVREGIIRYKEAGTLELTTLKWHLPLIEKTLEKDWCVGEISMLKKWNGLTCLFYLTTIGRKLLGKGHSTCTEQGGCQALQIDFTTYKTAHLGDCACNRRVGPSPNEIATIISSGQVPLVASVSSDLNQATGLRVFASGLNGPSRATYVAISHVWSDGLGNNEGNWLNECMFTHIQNLVNALHGSADFPVPFWMDTLCIPKSSTFNAVKQLALAQMADIYRSADKVLVLDSSLQAVSCADISWVEMNMRVGYCPWSTRVWTLQEGRLAREAYIQFKDKPVNLTDLQKSAELNDNFQLLSNLLGECDKHHLMENPSARRLIAAVATYQAPEDMIEMSMKSSFEDTDEEELHQHAVQTIKRNAPLEKLKTTWLPWLREVEPDAKETSADEDLRNRIFVYFPSPVAGHSVAAINRIRGWGYAHLANARSKTNSTGYVQGYRPCELFLDVCKGFQGRTTSRTEDETICLGLLLQTEMKDLLAIKPIPWGQKDFLIKLDSWKCIRFVLSMFGVDIQKWIGSCHEERTKLLYRQMVEVPTTIIFWNSPRLQSDGWKWAPRSILYKDLEFKIFEPRDCFKRGIVTNRGLTVQLPGFKLSQLSHDHEALNMTTTCDDDETRFANTTLVIHTHDEASDNLRPWRRGWLRVRFRKIIGSDFNTQGLSWASLVKSGAIDNLAILISEEGALVEMYGKEEECNFAHHVALIERAIPRSGQERDQIEVHCFGEYFEIGTWCIG</sequence>
<evidence type="ECO:0000259" key="1">
    <source>
        <dbReference type="Pfam" id="PF06985"/>
    </source>
</evidence>
<dbReference type="RefSeq" id="XP_024741471.1">
    <property type="nucleotide sequence ID" value="XM_024879475.1"/>
</dbReference>
<dbReference type="STRING" id="1095630.A0A2J6TNG8"/>
<accession>A0A2J6TNG8</accession>
<evidence type="ECO:0000313" key="2">
    <source>
        <dbReference type="EMBL" id="PMD64567.1"/>
    </source>
</evidence>
<dbReference type="PANTHER" id="PTHR39596:SF3">
    <property type="entry name" value="HETEROKARYON INCOMPATIBILITY DOMAIN-CONTAINING PROTEIN"/>
    <property type="match status" value="1"/>
</dbReference>
<name>A0A2J6TNG8_9HELO</name>
<dbReference type="GeneID" id="36587552"/>
<dbReference type="Pfam" id="PF06985">
    <property type="entry name" value="HET"/>
    <property type="match status" value="1"/>
</dbReference>
<dbReference type="PANTHER" id="PTHR39596">
    <property type="match status" value="1"/>
</dbReference>
<dbReference type="OrthoDB" id="5398779at2759"/>
<keyword evidence="3" id="KW-1185">Reference proteome</keyword>
<dbReference type="AlphaFoldDB" id="A0A2J6TNG8"/>
<dbReference type="InParanoid" id="A0A2J6TNG8"/>